<dbReference type="GO" id="GO:0015074">
    <property type="term" value="P:DNA integration"/>
    <property type="evidence" value="ECO:0007669"/>
    <property type="project" value="InterPro"/>
</dbReference>
<dbReference type="InterPro" id="IPR002104">
    <property type="entry name" value="Integrase_catalytic"/>
</dbReference>
<dbReference type="Pfam" id="PF00589">
    <property type="entry name" value="Phage_integrase"/>
    <property type="match status" value="1"/>
</dbReference>
<gene>
    <name evidence="4" type="ORF">A1QC_06265</name>
</gene>
<dbReference type="PROSITE" id="PS51898">
    <property type="entry name" value="TYR_RECOMBINASE"/>
    <property type="match status" value="1"/>
</dbReference>
<accession>A0A1E5E4F3</accession>
<evidence type="ECO:0000256" key="1">
    <source>
        <dbReference type="ARBA" id="ARBA00023125"/>
    </source>
</evidence>
<dbReference type="Gene3D" id="1.10.443.10">
    <property type="entry name" value="Intergrase catalytic core"/>
    <property type="match status" value="1"/>
</dbReference>
<evidence type="ECO:0000313" key="4">
    <source>
        <dbReference type="EMBL" id="OEF27633.1"/>
    </source>
</evidence>
<protein>
    <recommendedName>
        <fullName evidence="3">Tyr recombinase domain-containing protein</fullName>
    </recommendedName>
</protein>
<proteinExistence type="predicted"/>
<dbReference type="RefSeq" id="WP_017023685.1">
    <property type="nucleotide sequence ID" value="NZ_AJYK02000029.1"/>
</dbReference>
<dbReference type="EMBL" id="AJYK02000029">
    <property type="protein sequence ID" value="OEF27633.1"/>
    <property type="molecule type" value="Genomic_DNA"/>
</dbReference>
<dbReference type="eggNOG" id="COG4974">
    <property type="taxonomic scope" value="Bacteria"/>
</dbReference>
<keyword evidence="5" id="KW-1185">Reference proteome</keyword>
<dbReference type="SUPFAM" id="SSF47823">
    <property type="entry name" value="lambda integrase-like, N-terminal domain"/>
    <property type="match status" value="1"/>
</dbReference>
<keyword evidence="2" id="KW-0233">DNA recombination</keyword>
<evidence type="ECO:0000256" key="2">
    <source>
        <dbReference type="ARBA" id="ARBA00023172"/>
    </source>
</evidence>
<comment type="caution">
    <text evidence="4">The sequence shown here is derived from an EMBL/GenBank/DDBJ whole genome shotgun (WGS) entry which is preliminary data.</text>
</comment>
<dbReference type="STRING" id="1188252.A1QC_06265"/>
<evidence type="ECO:0000259" key="3">
    <source>
        <dbReference type="PROSITE" id="PS51898"/>
    </source>
</evidence>
<sequence>MKKVIPLISDLSELKSSQAKFSHLIMYDDLNKLTAYQYAHNSLLSMVNDWNRFVQFCQSKHVSALPASVTAIRLFLEKESAQRKYSTLRRYSLTISLLHRLHGLPDPVNHRQIHFTLSALRNLKKGDATQATPFSAEHLSALTKILVSSESIKDLRDLIIYYLMFECILKRGQLRMLSINALDTTNPHAIKLSIGDQTYSLSEIASSLITRWLCIINRDTGFLLCRIDKHENIGNDALNDSSIYRVFRRASERLGLPQHLHFSGQSTRVGATQELFKQGYNLRQIQEVGRWVSPVMPAQYLGQHQLSESEQLVFKRIKSWD</sequence>
<dbReference type="Proteomes" id="UP000094070">
    <property type="component" value="Unassembled WGS sequence"/>
</dbReference>
<dbReference type="GO" id="GO:0006310">
    <property type="term" value="P:DNA recombination"/>
    <property type="evidence" value="ECO:0007669"/>
    <property type="project" value="UniProtKB-KW"/>
</dbReference>
<organism evidence="4 5">
    <name type="scientific">Vibrio rumoiensis 1S-45</name>
    <dbReference type="NCBI Taxonomy" id="1188252"/>
    <lineage>
        <taxon>Bacteria</taxon>
        <taxon>Pseudomonadati</taxon>
        <taxon>Pseudomonadota</taxon>
        <taxon>Gammaproteobacteria</taxon>
        <taxon>Vibrionales</taxon>
        <taxon>Vibrionaceae</taxon>
        <taxon>Vibrio</taxon>
    </lineage>
</organism>
<dbReference type="InterPro" id="IPR013762">
    <property type="entry name" value="Integrase-like_cat_sf"/>
</dbReference>
<dbReference type="OrthoDB" id="5914130at2"/>
<dbReference type="SUPFAM" id="SSF56349">
    <property type="entry name" value="DNA breaking-rejoining enzymes"/>
    <property type="match status" value="1"/>
</dbReference>
<dbReference type="InterPro" id="IPR011010">
    <property type="entry name" value="DNA_brk_join_enz"/>
</dbReference>
<feature type="domain" description="Tyr recombinase" evidence="3">
    <location>
        <begin position="129"/>
        <end position="315"/>
    </location>
</feature>
<keyword evidence="1" id="KW-0238">DNA-binding</keyword>
<dbReference type="Gene3D" id="1.10.150.130">
    <property type="match status" value="1"/>
</dbReference>
<reference evidence="4 5" key="1">
    <citation type="journal article" date="2012" name="Science">
        <title>Ecological populations of bacteria act as socially cohesive units of antibiotic production and resistance.</title>
        <authorList>
            <person name="Cordero O.X."/>
            <person name="Wildschutte H."/>
            <person name="Kirkup B."/>
            <person name="Proehl S."/>
            <person name="Ngo L."/>
            <person name="Hussain F."/>
            <person name="Le Roux F."/>
            <person name="Mincer T."/>
            <person name="Polz M.F."/>
        </authorList>
    </citation>
    <scope>NUCLEOTIDE SEQUENCE [LARGE SCALE GENOMIC DNA]</scope>
    <source>
        <strain evidence="4 5">1S-45</strain>
    </source>
</reference>
<dbReference type="AlphaFoldDB" id="A0A1E5E4F3"/>
<evidence type="ECO:0000313" key="5">
    <source>
        <dbReference type="Proteomes" id="UP000094070"/>
    </source>
</evidence>
<dbReference type="GO" id="GO:0003677">
    <property type="term" value="F:DNA binding"/>
    <property type="evidence" value="ECO:0007669"/>
    <property type="project" value="UniProtKB-KW"/>
</dbReference>
<dbReference type="InterPro" id="IPR010998">
    <property type="entry name" value="Integrase_recombinase_N"/>
</dbReference>
<name>A0A1E5E4F3_9VIBR</name>